<feature type="chain" id="PRO_5003272994" evidence="1">
    <location>
        <begin position="28"/>
        <end position="141"/>
    </location>
</feature>
<dbReference type="eggNOG" id="ENOG5033XXF">
    <property type="taxonomic scope" value="Bacteria"/>
</dbReference>
<keyword evidence="1" id="KW-0732">Signal</keyword>
<dbReference type="RefSeq" id="WP_004620967.1">
    <property type="nucleotide sequence ID" value="NZ_ACXX02000012.1"/>
</dbReference>
<name>F1TFV8_9FIRM</name>
<proteinExistence type="predicted"/>
<accession>F1TFV8</accession>
<evidence type="ECO:0000313" key="2">
    <source>
        <dbReference type="EMBL" id="EGD46577.1"/>
    </source>
</evidence>
<dbReference type="Proteomes" id="UP000003860">
    <property type="component" value="Unassembled WGS sequence"/>
</dbReference>
<feature type="signal peptide" evidence="1">
    <location>
        <begin position="1"/>
        <end position="27"/>
    </location>
</feature>
<dbReference type="EMBL" id="ACXX02000012">
    <property type="protein sequence ID" value="EGD46577.1"/>
    <property type="molecule type" value="Genomic_DNA"/>
</dbReference>
<dbReference type="AlphaFoldDB" id="F1TFV8"/>
<evidence type="ECO:0000313" key="3">
    <source>
        <dbReference type="Proteomes" id="UP000003860"/>
    </source>
</evidence>
<evidence type="ECO:0000256" key="1">
    <source>
        <dbReference type="SAM" id="SignalP"/>
    </source>
</evidence>
<organism evidence="2 3">
    <name type="scientific">Ruminiclostridium papyrosolvens DSM 2782</name>
    <dbReference type="NCBI Taxonomy" id="588581"/>
    <lineage>
        <taxon>Bacteria</taxon>
        <taxon>Bacillati</taxon>
        <taxon>Bacillota</taxon>
        <taxon>Clostridia</taxon>
        <taxon>Eubacteriales</taxon>
        <taxon>Oscillospiraceae</taxon>
        <taxon>Ruminiclostridium</taxon>
    </lineage>
</organism>
<sequence>MKRLKKLLASALIVSSILVTSSVGVFAEVNSAPSFAQQQFSTLGGFLPRGGFVGDITINEGGNFITWDGDYSYYQVAVKEWSSLADFQSNPQTGGSPTQTLSTTNNYIDYQFTSGCVYRVYVYGMSGSNRTTIGAYEWEQP</sequence>
<dbReference type="OrthoDB" id="9845252at2"/>
<comment type="caution">
    <text evidence="2">The sequence shown here is derived from an EMBL/GenBank/DDBJ whole genome shotgun (WGS) entry which is preliminary data.</text>
</comment>
<reference evidence="2" key="1">
    <citation type="submission" date="2009-07" db="EMBL/GenBank/DDBJ databases">
        <authorList>
            <consortium name="US DOE Joint Genome Institute (JGI-PGF)"/>
            <person name="Lucas S."/>
            <person name="Copeland A."/>
            <person name="Lapidus A."/>
            <person name="Glavina del Rio T."/>
            <person name="Tice H."/>
            <person name="Bruce D."/>
            <person name="Goodwin L."/>
            <person name="Pitluck S."/>
            <person name="Larimer F."/>
            <person name="Land M.L."/>
            <person name="Mouttaki H."/>
            <person name="He Z."/>
            <person name="Zhou J."/>
            <person name="Hemme C.L."/>
        </authorList>
    </citation>
    <scope>NUCLEOTIDE SEQUENCE [LARGE SCALE GENOMIC DNA]</scope>
    <source>
        <strain evidence="2">DSM 2782</strain>
    </source>
</reference>
<keyword evidence="3" id="KW-1185">Reference proteome</keyword>
<gene>
    <name evidence="2" type="ORF">Cpap_0957</name>
</gene>
<reference evidence="2" key="2">
    <citation type="submission" date="2011-01" db="EMBL/GenBank/DDBJ databases">
        <title>The Non-contiguous Finished genome of Clostridium papyrosolvens.</title>
        <authorList>
            <person name="Lucas S."/>
            <person name="Copeland A."/>
            <person name="Lapidus A."/>
            <person name="Cheng J.-F."/>
            <person name="Goodwin L."/>
            <person name="Pitluck S."/>
            <person name="Misra M."/>
            <person name="Chertkov O."/>
            <person name="Detter J.C."/>
            <person name="Han C."/>
            <person name="Tapia R."/>
            <person name="Land M."/>
            <person name="Hauser L."/>
            <person name="Kyrpides N."/>
            <person name="Ivanova N."/>
            <person name="Pagani I."/>
            <person name="Mouttaki H."/>
            <person name="He Z."/>
            <person name="Zhou J."/>
            <person name="Hemme C.L."/>
            <person name="Woyke T."/>
        </authorList>
    </citation>
    <scope>NUCLEOTIDE SEQUENCE [LARGE SCALE GENOMIC DNA]</scope>
    <source>
        <strain evidence="2">DSM 2782</strain>
    </source>
</reference>
<protein>
    <submittedName>
        <fullName evidence="2">Uncharacterized protein</fullName>
    </submittedName>
</protein>